<feature type="domain" description="Fungal lipase-type" evidence="2">
    <location>
        <begin position="276"/>
        <end position="425"/>
    </location>
</feature>
<reference evidence="3 4" key="1">
    <citation type="submission" date="2019-04" db="EMBL/GenBank/DDBJ databases">
        <title>Aspergillus burnettii sp. nov., novel species from soil in southeast Queensland.</title>
        <authorList>
            <person name="Gilchrist C.L.M."/>
            <person name="Pitt J.I."/>
            <person name="Lange L."/>
            <person name="Lacey H.J."/>
            <person name="Vuong D."/>
            <person name="Midgley D.J."/>
            <person name="Greenfield P."/>
            <person name="Bradbury M."/>
            <person name="Lacey E."/>
            <person name="Busk P.K."/>
            <person name="Pilgaard B."/>
            <person name="Chooi Y.H."/>
            <person name="Piggott A.M."/>
        </authorList>
    </citation>
    <scope>NUCLEOTIDE SEQUENCE [LARGE SCALE GENOMIC DNA]</scope>
    <source>
        <strain evidence="3 4">FRR 5400</strain>
    </source>
</reference>
<dbReference type="InterPro" id="IPR029058">
    <property type="entry name" value="AB_hydrolase_fold"/>
</dbReference>
<comment type="caution">
    <text evidence="3">The sequence shown here is derived from an EMBL/GenBank/DDBJ whole genome shotgun (WGS) entry which is preliminary data.</text>
</comment>
<protein>
    <recommendedName>
        <fullName evidence="2">Fungal lipase-type domain-containing protein</fullName>
    </recommendedName>
</protein>
<dbReference type="PANTHER" id="PTHR46023:SF6">
    <property type="entry name" value="LIPASE CLASS 3 FAMILY PROTEIN"/>
    <property type="match status" value="1"/>
</dbReference>
<dbReference type="AlphaFoldDB" id="A0A8H6A0L6"/>
<feature type="compositionally biased region" description="Polar residues" evidence="1">
    <location>
        <begin position="11"/>
        <end position="24"/>
    </location>
</feature>
<evidence type="ECO:0000313" key="3">
    <source>
        <dbReference type="EMBL" id="KAF5857233.1"/>
    </source>
</evidence>
<dbReference type="CDD" id="cd00519">
    <property type="entry name" value="Lipase_3"/>
    <property type="match status" value="1"/>
</dbReference>
<dbReference type="EMBL" id="SPNV01000268">
    <property type="protein sequence ID" value="KAF5857233.1"/>
    <property type="molecule type" value="Genomic_DNA"/>
</dbReference>
<dbReference type="SUPFAM" id="SSF53474">
    <property type="entry name" value="alpha/beta-Hydrolases"/>
    <property type="match status" value="1"/>
</dbReference>
<dbReference type="Gene3D" id="3.40.50.1820">
    <property type="entry name" value="alpha/beta hydrolase"/>
    <property type="match status" value="1"/>
</dbReference>
<evidence type="ECO:0000313" key="4">
    <source>
        <dbReference type="Proteomes" id="UP000541154"/>
    </source>
</evidence>
<accession>A0A8H6A0L6</accession>
<evidence type="ECO:0000256" key="1">
    <source>
        <dbReference type="SAM" id="MobiDB-lite"/>
    </source>
</evidence>
<feature type="region of interest" description="Disordered" evidence="1">
    <location>
        <begin position="1"/>
        <end position="24"/>
    </location>
</feature>
<dbReference type="InterPro" id="IPR002921">
    <property type="entry name" value="Fungal_lipase-type"/>
</dbReference>
<gene>
    <name evidence="3" type="ORF">ETB97_006030</name>
</gene>
<keyword evidence="4" id="KW-1185">Reference proteome</keyword>
<dbReference type="GO" id="GO:0006629">
    <property type="term" value="P:lipid metabolic process"/>
    <property type="evidence" value="ECO:0007669"/>
    <property type="project" value="InterPro"/>
</dbReference>
<dbReference type="Proteomes" id="UP000541154">
    <property type="component" value="Unassembled WGS sequence"/>
</dbReference>
<evidence type="ECO:0000259" key="2">
    <source>
        <dbReference type="Pfam" id="PF01764"/>
    </source>
</evidence>
<dbReference type="Pfam" id="PF01764">
    <property type="entry name" value="Lipase_3"/>
    <property type="match status" value="1"/>
</dbReference>
<dbReference type="PANTHER" id="PTHR46023">
    <property type="entry name" value="LIPASE CLASS 3 PROTEIN-LIKE"/>
    <property type="match status" value="1"/>
</dbReference>
<organism evidence="3 4">
    <name type="scientific">Petromyces alliaceus</name>
    <name type="common">Aspergillus alliaceus</name>
    <dbReference type="NCBI Taxonomy" id="209559"/>
    <lineage>
        <taxon>Eukaryota</taxon>
        <taxon>Fungi</taxon>
        <taxon>Dikarya</taxon>
        <taxon>Ascomycota</taxon>
        <taxon>Pezizomycotina</taxon>
        <taxon>Eurotiomycetes</taxon>
        <taxon>Eurotiomycetidae</taxon>
        <taxon>Eurotiales</taxon>
        <taxon>Aspergillaceae</taxon>
        <taxon>Aspergillus</taxon>
        <taxon>Aspergillus subgen. Circumdati</taxon>
    </lineage>
</organism>
<feature type="compositionally biased region" description="Basic residues" evidence="1">
    <location>
        <begin position="1"/>
        <end position="10"/>
    </location>
</feature>
<sequence length="552" mass="60531">MGFMRRKHKAQANQVEPHNTPSSADSLYSISTAASTVHSLSTATTLYSDDYTTTNTLSLSGTTFVDDSNVSIVSSSQDGSQSSFSRKQKARRSLARYQSYADISGVVSQTKVKASATKMKAQSSLLNLEHQMREYVTTTSVDMYGTMLRKLDDAITSMDEGLFRDKEDLVTTYGDKVVYTKTGTEKEVKQTSIGPSFFSKPYLYNNSRLPANLAPLQIPPQTYALVRLAAQYSSSAYRKPAEPTSTSNPYVSANIRQGTKAMVIKPLASDDLQSIVLAIRGTQSFRDWAVNMKTLPTSPRGFLDDPYNLCHTGFLAAAQKMIPPVAAYLRDLIAEDPNRASYSLVLTGHSAGGAVASLLYCHLLATSIHVSSELRHLASFFGSIHCVTFGAPPVSVRPLFPRKSAAAANSIYLAFVNEGDPVPRAEKPYVTSLLNLYMSPAPFSFGTSRAYPFITRQNKPNIWNMPPATLSPAGNVVLLRKQVHDQLSGMDPNSAEKENEIEACLVPNEILKEVVFGDPIKHMMGLYLDRIDHLACRVQQQPLPAPPPQLYN</sequence>
<proteinExistence type="predicted"/>
<name>A0A8H6A0L6_PETAA</name>